<sequence length="133" mass="14129">MHYVGDQEVVHIATRSSHHQITAGCCIPHLTLLAETIAGTSAHGGGTLWFDGANLSTALAPLAAVCEGRDAVLSRTNFCIGAALRATLGSCLAVGLNVHAFSLPVRQLAVSRAWLHVTKRIDLNVNESFVNFR</sequence>
<accession>A0ABN9TH05</accession>
<keyword evidence="2" id="KW-1185">Reference proteome</keyword>
<organism evidence="1 2">
    <name type="scientific">Prorocentrum cordatum</name>
    <dbReference type="NCBI Taxonomy" id="2364126"/>
    <lineage>
        <taxon>Eukaryota</taxon>
        <taxon>Sar</taxon>
        <taxon>Alveolata</taxon>
        <taxon>Dinophyceae</taxon>
        <taxon>Prorocentrales</taxon>
        <taxon>Prorocentraceae</taxon>
        <taxon>Prorocentrum</taxon>
    </lineage>
</organism>
<protein>
    <submittedName>
        <fullName evidence="1">Uncharacterized protein</fullName>
    </submittedName>
</protein>
<evidence type="ECO:0000313" key="1">
    <source>
        <dbReference type="EMBL" id="CAK0845067.1"/>
    </source>
</evidence>
<gene>
    <name evidence="1" type="ORF">PCOR1329_LOCUS38976</name>
</gene>
<evidence type="ECO:0000313" key="2">
    <source>
        <dbReference type="Proteomes" id="UP001189429"/>
    </source>
</evidence>
<name>A0ABN9TH05_9DINO</name>
<dbReference type="EMBL" id="CAUYUJ010014714">
    <property type="protein sequence ID" value="CAK0845067.1"/>
    <property type="molecule type" value="Genomic_DNA"/>
</dbReference>
<dbReference type="Proteomes" id="UP001189429">
    <property type="component" value="Unassembled WGS sequence"/>
</dbReference>
<comment type="caution">
    <text evidence="1">The sequence shown here is derived from an EMBL/GenBank/DDBJ whole genome shotgun (WGS) entry which is preliminary data.</text>
</comment>
<reference evidence="1" key="1">
    <citation type="submission" date="2023-10" db="EMBL/GenBank/DDBJ databases">
        <authorList>
            <person name="Chen Y."/>
            <person name="Shah S."/>
            <person name="Dougan E. K."/>
            <person name="Thang M."/>
            <person name="Chan C."/>
        </authorList>
    </citation>
    <scope>NUCLEOTIDE SEQUENCE [LARGE SCALE GENOMIC DNA]</scope>
</reference>
<proteinExistence type="predicted"/>